<dbReference type="GO" id="GO:0010041">
    <property type="term" value="P:response to iron(III) ion"/>
    <property type="evidence" value="ECO:0007669"/>
    <property type="project" value="TreeGrafter"/>
</dbReference>
<evidence type="ECO:0000256" key="6">
    <source>
        <dbReference type="ARBA" id="ARBA00022989"/>
    </source>
</evidence>
<evidence type="ECO:0000259" key="9">
    <source>
        <dbReference type="Pfam" id="PF02366"/>
    </source>
</evidence>
<accession>A0A1I2A2Z5</accession>
<feature type="transmembrane region" description="Helical" evidence="8">
    <location>
        <begin position="362"/>
        <end position="385"/>
    </location>
</feature>
<evidence type="ECO:0000256" key="8">
    <source>
        <dbReference type="SAM" id="Phobius"/>
    </source>
</evidence>
<dbReference type="InterPro" id="IPR003342">
    <property type="entry name" value="ArnT-like_N"/>
</dbReference>
<dbReference type="Pfam" id="PF02366">
    <property type="entry name" value="PMT"/>
    <property type="match status" value="1"/>
</dbReference>
<feature type="transmembrane region" description="Helical" evidence="8">
    <location>
        <begin position="224"/>
        <end position="241"/>
    </location>
</feature>
<feature type="transmembrane region" description="Helical" evidence="8">
    <location>
        <begin position="89"/>
        <end position="106"/>
    </location>
</feature>
<evidence type="ECO:0000313" key="11">
    <source>
        <dbReference type="Proteomes" id="UP000199513"/>
    </source>
</evidence>
<dbReference type="InterPro" id="IPR050297">
    <property type="entry name" value="LipidA_mod_glycosyltrf_83"/>
</dbReference>
<feature type="transmembrane region" description="Helical" evidence="8">
    <location>
        <begin position="414"/>
        <end position="433"/>
    </location>
</feature>
<feature type="transmembrane region" description="Helical" evidence="8">
    <location>
        <begin position="442"/>
        <end position="462"/>
    </location>
</feature>
<feature type="transmembrane region" description="Helical" evidence="8">
    <location>
        <begin position="135"/>
        <end position="152"/>
    </location>
</feature>
<keyword evidence="2" id="KW-1003">Cell membrane</keyword>
<feature type="transmembrane region" description="Helical" evidence="8">
    <location>
        <begin position="307"/>
        <end position="326"/>
    </location>
</feature>
<dbReference type="EMBL" id="FONY01000001">
    <property type="protein sequence ID" value="SFE38415.1"/>
    <property type="molecule type" value="Genomic_DNA"/>
</dbReference>
<name>A0A1I2A2Z5_9BACT</name>
<dbReference type="GO" id="GO:0009103">
    <property type="term" value="P:lipopolysaccharide biosynthetic process"/>
    <property type="evidence" value="ECO:0007669"/>
    <property type="project" value="UniProtKB-ARBA"/>
</dbReference>
<evidence type="ECO:0000256" key="1">
    <source>
        <dbReference type="ARBA" id="ARBA00004651"/>
    </source>
</evidence>
<proteinExistence type="predicted"/>
<keyword evidence="6 8" id="KW-1133">Transmembrane helix</keyword>
<evidence type="ECO:0000256" key="2">
    <source>
        <dbReference type="ARBA" id="ARBA00022475"/>
    </source>
</evidence>
<feature type="domain" description="ArnT-like N-terminal" evidence="9">
    <location>
        <begin position="34"/>
        <end position="247"/>
    </location>
</feature>
<dbReference type="GO" id="GO:0016763">
    <property type="term" value="F:pentosyltransferase activity"/>
    <property type="evidence" value="ECO:0007669"/>
    <property type="project" value="TreeGrafter"/>
</dbReference>
<protein>
    <submittedName>
        <fullName evidence="10">4-amino-4-deoxy-L-arabinose transferase</fullName>
    </submittedName>
</protein>
<feature type="transmembrane region" description="Helical" evidence="8">
    <location>
        <begin position="332"/>
        <end position="350"/>
    </location>
</feature>
<dbReference type="GO" id="GO:0005886">
    <property type="term" value="C:plasma membrane"/>
    <property type="evidence" value="ECO:0007669"/>
    <property type="project" value="UniProtKB-SubCell"/>
</dbReference>
<dbReference type="GO" id="GO:0000030">
    <property type="term" value="F:mannosyltransferase activity"/>
    <property type="evidence" value="ECO:0007669"/>
    <property type="project" value="InterPro"/>
</dbReference>
<dbReference type="Proteomes" id="UP000199513">
    <property type="component" value="Unassembled WGS sequence"/>
</dbReference>
<evidence type="ECO:0000313" key="10">
    <source>
        <dbReference type="EMBL" id="SFE38415.1"/>
    </source>
</evidence>
<keyword evidence="5 8" id="KW-0812">Transmembrane</keyword>
<comment type="subcellular location">
    <subcellularLocation>
        <location evidence="1">Cell membrane</location>
        <topology evidence="1">Multi-pass membrane protein</topology>
    </subcellularLocation>
</comment>
<gene>
    <name evidence="10" type="ORF">SAMN04488541_100110</name>
</gene>
<feature type="transmembrane region" description="Helical" evidence="8">
    <location>
        <begin position="112"/>
        <end position="128"/>
    </location>
</feature>
<organism evidence="10 11">
    <name type="scientific">Thermoflexibacter ruber</name>
    <dbReference type="NCBI Taxonomy" id="1003"/>
    <lineage>
        <taxon>Bacteria</taxon>
        <taxon>Pseudomonadati</taxon>
        <taxon>Bacteroidota</taxon>
        <taxon>Cytophagia</taxon>
        <taxon>Cytophagales</taxon>
        <taxon>Thermoflexibacteraceae</taxon>
        <taxon>Thermoflexibacter</taxon>
    </lineage>
</organism>
<dbReference type="AlphaFoldDB" id="A0A1I2A2Z5"/>
<feature type="transmembrane region" description="Helical" evidence="8">
    <location>
        <begin position="272"/>
        <end position="295"/>
    </location>
</feature>
<evidence type="ECO:0000256" key="5">
    <source>
        <dbReference type="ARBA" id="ARBA00022692"/>
    </source>
</evidence>
<evidence type="ECO:0000256" key="4">
    <source>
        <dbReference type="ARBA" id="ARBA00022679"/>
    </source>
</evidence>
<feature type="transmembrane region" description="Helical" evidence="8">
    <location>
        <begin position="172"/>
        <end position="203"/>
    </location>
</feature>
<dbReference type="GO" id="GO:0006493">
    <property type="term" value="P:protein O-linked glycosylation"/>
    <property type="evidence" value="ECO:0007669"/>
    <property type="project" value="InterPro"/>
</dbReference>
<reference evidence="11" key="1">
    <citation type="submission" date="2016-10" db="EMBL/GenBank/DDBJ databases">
        <authorList>
            <person name="Varghese N."/>
            <person name="Submissions S."/>
        </authorList>
    </citation>
    <scope>NUCLEOTIDE SEQUENCE [LARGE SCALE GENOMIC DNA]</scope>
    <source>
        <strain>GEY</strain>
        <strain evidence="11">DSM 9560</strain>
    </source>
</reference>
<keyword evidence="3" id="KW-0328">Glycosyltransferase</keyword>
<sequence>MKKYKYTFFFGILGGLFFIPFIGNVHLFDWDEINFAEIAREMLVTGNYFRMTIDYLPFNEKPPLFIWFQALSMNLFGINEFAARFPNAVCGIIALIVLFNIGKKLYDQTFGILWAGSCFGSILPHFYFKSGIIDPFFNLFIFLGLYNFFLFYRGWSAKEIQPNAKKKWYDLALASFFIGLAIMTKGPVAFLVISLCIGIYYLYTLWKPLSIAKPLTLSFFFKEYLAFSIGTLAVTLVWYGVEFVLHGEKFIIDFTLRQYAMLSTHDAGHEGFIGYHFVVLLLGCFPASVFALASFRKQEQDQDYQVLFKRFMQILFWVVLILFSFVKTKIVHYSSLCYYPLTYLSALSLYQLWQGKMQYKKWISVVLSIICAIWVLVVVAIPFIGLNPQFIQSFLENDQFAQANFNAEVPWTGWEALIGLYFIIVLIISIFLFKKNEVLKGFYTLFGGTAVMLTLVLIFYIGKVERYTQRAAIDFLKTLQGKDCYVMTIGYKSYAQYFYAQTQPTTKPKFDGDIRWQNYLFYNKIDKDLYVLTKNTAEQELLDLIKPNQVEWERLYEKNGFVFYKRASR</sequence>
<dbReference type="PANTHER" id="PTHR33908">
    <property type="entry name" value="MANNOSYLTRANSFERASE YKCB-RELATED"/>
    <property type="match status" value="1"/>
</dbReference>
<keyword evidence="11" id="KW-1185">Reference proteome</keyword>
<feature type="transmembrane region" description="Helical" evidence="8">
    <location>
        <begin position="7"/>
        <end position="28"/>
    </location>
</feature>
<dbReference type="STRING" id="1003.SAMN04488541_100110"/>
<dbReference type="RefSeq" id="WP_221407601.1">
    <property type="nucleotide sequence ID" value="NZ_FONY01000001.1"/>
</dbReference>
<keyword evidence="7 8" id="KW-0472">Membrane</keyword>
<evidence type="ECO:0000256" key="7">
    <source>
        <dbReference type="ARBA" id="ARBA00023136"/>
    </source>
</evidence>
<evidence type="ECO:0000256" key="3">
    <source>
        <dbReference type="ARBA" id="ARBA00022676"/>
    </source>
</evidence>
<keyword evidence="4 10" id="KW-0808">Transferase</keyword>
<dbReference type="PANTHER" id="PTHR33908:SF3">
    <property type="entry name" value="UNDECAPRENYL PHOSPHATE-ALPHA-4-AMINO-4-DEOXY-L-ARABINOSE ARABINOSYL TRANSFERASE"/>
    <property type="match status" value="1"/>
</dbReference>